<dbReference type="Gene3D" id="3.40.50.970">
    <property type="match status" value="2"/>
</dbReference>
<evidence type="ECO:0000256" key="3">
    <source>
        <dbReference type="ARBA" id="ARBA00023002"/>
    </source>
</evidence>
<gene>
    <name evidence="6" type="ORF">C0V70_17180</name>
</gene>
<dbReference type="FunFam" id="3.40.50.970:FF:000001">
    <property type="entry name" value="Pyruvate dehydrogenase E1 beta subunit"/>
    <property type="match status" value="1"/>
</dbReference>
<dbReference type="SUPFAM" id="SSF52922">
    <property type="entry name" value="TK C-terminal domain-like"/>
    <property type="match status" value="1"/>
</dbReference>
<keyword evidence="7" id="KW-1185">Reference proteome</keyword>
<keyword evidence="3" id="KW-0560">Oxidoreductase</keyword>
<dbReference type="InterPro" id="IPR033248">
    <property type="entry name" value="Transketolase_C"/>
</dbReference>
<dbReference type="EMBL" id="CP025704">
    <property type="protein sequence ID" value="AUO00237.1"/>
    <property type="molecule type" value="Genomic_DNA"/>
</dbReference>
<dbReference type="InterPro" id="IPR029061">
    <property type="entry name" value="THDP-binding"/>
</dbReference>
<evidence type="ECO:0000256" key="2">
    <source>
        <dbReference type="ARBA" id="ARBA00003906"/>
    </source>
</evidence>
<dbReference type="OrthoDB" id="5287290at2"/>
<dbReference type="FunFam" id="3.40.50.920:FF:000001">
    <property type="entry name" value="Pyruvate dehydrogenase E1 beta subunit"/>
    <property type="match status" value="1"/>
</dbReference>
<evidence type="ECO:0000256" key="1">
    <source>
        <dbReference type="ARBA" id="ARBA00001964"/>
    </source>
</evidence>
<dbReference type="SUPFAM" id="SSF52518">
    <property type="entry name" value="Thiamin diphosphate-binding fold (THDP-binding)"/>
    <property type="match status" value="2"/>
</dbReference>
<dbReference type="Gene3D" id="3.40.50.920">
    <property type="match status" value="1"/>
</dbReference>
<dbReference type="PANTHER" id="PTHR43257">
    <property type="entry name" value="PYRUVATE DEHYDROGENASE E1 COMPONENT BETA SUBUNIT"/>
    <property type="match status" value="1"/>
</dbReference>
<proteinExistence type="predicted"/>
<keyword evidence="4" id="KW-0786">Thiamine pyrophosphate</keyword>
<dbReference type="CDD" id="cd02000">
    <property type="entry name" value="TPP_E1_PDC_ADC_BCADC"/>
    <property type="match status" value="1"/>
</dbReference>
<dbReference type="Pfam" id="PF02779">
    <property type="entry name" value="Transket_pyr"/>
    <property type="match status" value="1"/>
</dbReference>
<protein>
    <submittedName>
        <fullName evidence="6">Dehydrogenase</fullName>
    </submittedName>
</protein>
<dbReference type="Proteomes" id="UP000235584">
    <property type="component" value="Chromosome"/>
</dbReference>
<feature type="domain" description="Transketolase-like pyrimidine-binding" evidence="5">
    <location>
        <begin position="395"/>
        <end position="585"/>
    </location>
</feature>
<evidence type="ECO:0000313" key="6">
    <source>
        <dbReference type="EMBL" id="AUO00237.1"/>
    </source>
</evidence>
<dbReference type="InterPro" id="IPR009014">
    <property type="entry name" value="Transketo_C/PFOR_II"/>
</dbReference>
<evidence type="ECO:0000256" key="4">
    <source>
        <dbReference type="ARBA" id="ARBA00023052"/>
    </source>
</evidence>
<accession>A0A2K9NXM1</accession>
<dbReference type="CDD" id="cd07036">
    <property type="entry name" value="TPP_PYR_E1-PDHc-beta_like"/>
    <property type="match status" value="1"/>
</dbReference>
<dbReference type="InterPro" id="IPR005475">
    <property type="entry name" value="Transketolase-like_Pyr-bd"/>
</dbReference>
<name>A0A2K9NXM1_BACTC</name>
<reference evidence="6 7" key="1">
    <citation type="submission" date="2018-01" db="EMBL/GenBank/DDBJ databases">
        <title>Complete genome sequence of Bacteriovorax stolpii DSM12778.</title>
        <authorList>
            <person name="Tang B."/>
            <person name="Chang J."/>
        </authorList>
    </citation>
    <scope>NUCLEOTIDE SEQUENCE [LARGE SCALE GENOMIC DNA]</scope>
    <source>
        <strain evidence="6 7">DSM 12778</strain>
    </source>
</reference>
<dbReference type="GO" id="GO:0016624">
    <property type="term" value="F:oxidoreductase activity, acting on the aldehyde or oxo group of donors, disulfide as acceptor"/>
    <property type="evidence" value="ECO:0007669"/>
    <property type="project" value="InterPro"/>
</dbReference>
<dbReference type="Pfam" id="PF02780">
    <property type="entry name" value="Transketolase_C"/>
    <property type="match status" value="1"/>
</dbReference>
<evidence type="ECO:0000313" key="7">
    <source>
        <dbReference type="Proteomes" id="UP000235584"/>
    </source>
</evidence>
<dbReference type="SMART" id="SM00861">
    <property type="entry name" value="Transket_pyr"/>
    <property type="match status" value="1"/>
</dbReference>
<dbReference type="KEGG" id="bsto:C0V70_17180"/>
<evidence type="ECO:0000259" key="5">
    <source>
        <dbReference type="SMART" id="SM00861"/>
    </source>
</evidence>
<dbReference type="InterPro" id="IPR001017">
    <property type="entry name" value="DH_E1"/>
</dbReference>
<dbReference type="PANTHER" id="PTHR43257:SF2">
    <property type="entry name" value="PYRUVATE DEHYDROGENASE E1 COMPONENT SUBUNIT BETA"/>
    <property type="match status" value="1"/>
</dbReference>
<comment type="cofactor">
    <cofactor evidence="1">
        <name>thiamine diphosphate</name>
        <dbReference type="ChEBI" id="CHEBI:58937"/>
    </cofactor>
</comment>
<sequence length="735" mass="81271">MKAKATAPVKAKAAAPIKAKGGSNAHAKKLELAKKYNLGKKEMLEMLSNIYTSRKVDDAEISMKKQSKAFFQISGAGHEGILTAAAMVLKPKYDWFLPYYRDRALCLGLGVTPYEMLCQANGNMGDTASYGRMMPAHWGNKPLNIVNKSSCTGTQFLQACGLAEAGIWFERLKKEHKVDVSKMDYHTDEIVYVSTGDGTIAQGEFWEGLTTACVNNLPVLFMVEDNGFAISTPTTVQYPEGSISKTLANFPGLKIFNTDGCCPIESFATMTEAAKYIRKTRKPALVHATVTRPYSHSLSDDHGMYRTKAELHEEGLRDVFNAFPKFLVEAGVITEKEREETLKKVTADVKAAMDKAINTEWPKLDTVLDHLYSDEHPITGSEFETAPNFSGKDDVPMAASINKVLRTEFAKNPMLRMWGEDVADFFEKERLNNPELKGKGGVFKLTANVQRESKDGQVFNSPLAEANVIGRAIGMAIRGIKPVVEIQFFDYIWTAYMQLKNEMATLRYRSGGDFKCPMVVRVPIGGYLKGGSIYHSQSGESLFTHVPGIRVAFPSNSADAAGLLRTAIKGDDPVMFLEHKHLYYQGYNRAADPGDEYMIPFGKARIAREGADATIVAWGALVQKSIEAAKKLEATTGKTVEVIDLRTLAPYDFEAIKKSITKTSRLMIAHEEHKTSGFAGEIAARVNEECFDLLDAPILRVGAMDVHCAYNPALEDVILPQVNHVEEVLEKLLNY</sequence>
<comment type="function">
    <text evidence="2">E1 component of the 2-oxoglutarate dehydrogenase (OGDH) complex which catalyzes the decarboxylation of 2-oxoglutarate, the first step in the conversion of 2-oxoglutarate to succinyl-CoA and CO(2).</text>
</comment>
<organism evidence="6 7">
    <name type="scientific">Bacteriovorax stolpii</name>
    <name type="common">Bdellovibrio stolpii</name>
    <dbReference type="NCBI Taxonomy" id="960"/>
    <lineage>
        <taxon>Bacteria</taxon>
        <taxon>Pseudomonadati</taxon>
        <taxon>Bdellovibrionota</taxon>
        <taxon>Bacteriovoracia</taxon>
        <taxon>Bacteriovoracales</taxon>
        <taxon>Bacteriovoracaceae</taxon>
        <taxon>Bacteriovorax</taxon>
    </lineage>
</organism>
<dbReference type="Pfam" id="PF00676">
    <property type="entry name" value="E1_dh"/>
    <property type="match status" value="1"/>
</dbReference>
<dbReference type="AlphaFoldDB" id="A0A2K9NXM1"/>